<gene>
    <name evidence="4" type="ORF">ACFO6Q_13350</name>
</gene>
<name>A0ABV9R0L5_9GAMM</name>
<evidence type="ECO:0000256" key="1">
    <source>
        <dbReference type="SAM" id="MobiDB-lite"/>
    </source>
</evidence>
<feature type="domain" description="F5/8 type C" evidence="3">
    <location>
        <begin position="167"/>
        <end position="306"/>
    </location>
</feature>
<evidence type="ECO:0000313" key="5">
    <source>
        <dbReference type="Proteomes" id="UP001595886"/>
    </source>
</evidence>
<evidence type="ECO:0000313" key="4">
    <source>
        <dbReference type="EMBL" id="MFC4821314.1"/>
    </source>
</evidence>
<dbReference type="RefSeq" id="WP_380021598.1">
    <property type="nucleotide sequence ID" value="NZ_JBHSHD010000010.1"/>
</dbReference>
<dbReference type="Proteomes" id="UP001595886">
    <property type="component" value="Unassembled WGS sequence"/>
</dbReference>
<comment type="caution">
    <text evidence="4">The sequence shown here is derived from an EMBL/GenBank/DDBJ whole genome shotgun (WGS) entry which is preliminary data.</text>
</comment>
<protein>
    <submittedName>
        <fullName evidence="4">Discoidin domain-containing protein</fullName>
    </submittedName>
</protein>
<dbReference type="Gene3D" id="1.50.10.10">
    <property type="match status" value="1"/>
</dbReference>
<dbReference type="Pfam" id="PF00754">
    <property type="entry name" value="F5_F8_type_C"/>
    <property type="match status" value="1"/>
</dbReference>
<proteinExistence type="predicted"/>
<accession>A0ABV9R0L5</accession>
<dbReference type="InterPro" id="IPR008979">
    <property type="entry name" value="Galactose-bd-like_sf"/>
</dbReference>
<dbReference type="InterPro" id="IPR012341">
    <property type="entry name" value="6hp_glycosidase-like_sf"/>
</dbReference>
<dbReference type="PROSITE" id="PS50022">
    <property type="entry name" value="FA58C_3"/>
    <property type="match status" value="1"/>
</dbReference>
<dbReference type="InterPro" id="IPR008928">
    <property type="entry name" value="6-hairpin_glycosidase_sf"/>
</dbReference>
<evidence type="ECO:0000259" key="3">
    <source>
        <dbReference type="PROSITE" id="PS50022"/>
    </source>
</evidence>
<keyword evidence="5" id="KW-1185">Reference proteome</keyword>
<dbReference type="Gene3D" id="2.60.120.260">
    <property type="entry name" value="Galactose-binding domain-like"/>
    <property type="match status" value="1"/>
</dbReference>
<dbReference type="SUPFAM" id="SSF49785">
    <property type="entry name" value="Galactose-binding domain-like"/>
    <property type="match status" value="2"/>
</dbReference>
<feature type="region of interest" description="Disordered" evidence="1">
    <location>
        <begin position="179"/>
        <end position="215"/>
    </location>
</feature>
<feature type="chain" id="PRO_5046556740" evidence="2">
    <location>
        <begin position="19"/>
        <end position="1065"/>
    </location>
</feature>
<feature type="signal peptide" evidence="2">
    <location>
        <begin position="1"/>
        <end position="18"/>
    </location>
</feature>
<evidence type="ECO:0000256" key="2">
    <source>
        <dbReference type="SAM" id="SignalP"/>
    </source>
</evidence>
<keyword evidence="2" id="KW-0732">Signal</keyword>
<dbReference type="SUPFAM" id="SSF48208">
    <property type="entry name" value="Six-hairpin glycosidases"/>
    <property type="match status" value="1"/>
</dbReference>
<organism evidence="4 5">
    <name type="scientific">Dokdonella ginsengisoli</name>
    <dbReference type="NCBI Taxonomy" id="363846"/>
    <lineage>
        <taxon>Bacteria</taxon>
        <taxon>Pseudomonadati</taxon>
        <taxon>Pseudomonadota</taxon>
        <taxon>Gammaproteobacteria</taxon>
        <taxon>Lysobacterales</taxon>
        <taxon>Rhodanobacteraceae</taxon>
        <taxon>Dokdonella</taxon>
    </lineage>
</organism>
<sequence length="1065" mass="118182">MRIGIAAALLLCPMLADATEPRQLDRFDDASAWTAVASDQVEARLRPLRDGNANALCLDFDFHGVSGYAAMRRKLPIDYPDNYEFSFRVRGDGADNALQFKLADASGDNVWWVNRPDFAFPREWREQRYKRRHVDFAWGPTKDRTLRHSDGVEFTVYAGNGGRGSVCFEQLTLRELPPAPASWPRPLARASSQQNGAPAANAVDGDADTSWRSRGGGAQSLTLDLGASREFGGLLLRWADGSHASRYDVDLSDDGERWRTVRRVTQGNGGVDPLHLPESEARYLRLRLHDGPHKGYALAEVEIKDLAFGASANSFFAELAKAAPRGRYPRGFYDEQTYWTVVGTDGGHETGLFSEDGALEVARGGFSIEPFLLDSSTGERRLLSWADVDISHGLLDGYLPVPRVGWRRDGLALEVETFAASNAGTAPAVNGSNLYASYTLKNEDATPRSLVLALALRPFQVNPSVQFLNTPGGISPIRELAWRKPSEGAREAVYVDGKPRVYPLDHVDGFRASAFDAGMAVDRLADGTLPETNAVRDDTGFASGVLLYRVELPAGAQRTVVLQMPLDGATQADAFQITADGWYRLLRDRAAQDWRDKLDRVVLHLPAQGRALADTLRTALAHILINRDGAAIRPGTRAYARSWIRDGAMTSEALLRLGRGDVARDYLEWYAPYQFANGKVPCCIDRRGSDPVPENDSHGELIHLVAEVWRYGGDRALLDRMWPHVDAAARYMDELRASERTPANRSGERRAFYGLMPASISHEGYSAKPMHSYWDDFWALTGYKDAVDLARALGRDDDARRLAGSRDQFRDDLYASIRTAVAMHGIDYLPGAAELGDFDATSTTIALSPGGEQAHLPQDLLHHTFERYWQQFTQRRDSATWKDYTPYEWRSVGTFVRLGWRERAHEAIDGFMRDRRPAEWNQWAEVVGRLPRESRFIGDMPHGWVASDFIRSALDLFAYERESDRALVLAAGVPAEWLAGEGIAIENLHTPYGKLGYSLQREGDALRLRIADTGAKPPGGFVFAAPKEYVGGKARLDGKALSWRNGELVVHSLPADVIVQPAPQR</sequence>
<dbReference type="EMBL" id="JBHSHD010000010">
    <property type="protein sequence ID" value="MFC4821314.1"/>
    <property type="molecule type" value="Genomic_DNA"/>
</dbReference>
<dbReference type="InterPro" id="IPR000421">
    <property type="entry name" value="FA58C"/>
</dbReference>
<reference evidence="5" key="1">
    <citation type="journal article" date="2019" name="Int. J. Syst. Evol. Microbiol.">
        <title>The Global Catalogue of Microorganisms (GCM) 10K type strain sequencing project: providing services to taxonomists for standard genome sequencing and annotation.</title>
        <authorList>
            <consortium name="The Broad Institute Genomics Platform"/>
            <consortium name="The Broad Institute Genome Sequencing Center for Infectious Disease"/>
            <person name="Wu L."/>
            <person name="Ma J."/>
        </authorList>
    </citation>
    <scope>NUCLEOTIDE SEQUENCE [LARGE SCALE GENOMIC DNA]</scope>
    <source>
        <strain evidence="5">CCUG 30340</strain>
    </source>
</reference>